<evidence type="ECO:0000313" key="1">
    <source>
        <dbReference type="EMBL" id="MEW7312488.1"/>
    </source>
</evidence>
<dbReference type="PANTHER" id="PTHR33840:SF1">
    <property type="entry name" value="TLE1 PHOSPHOLIPASE DOMAIN-CONTAINING PROTEIN"/>
    <property type="match status" value="1"/>
</dbReference>
<proteinExistence type="predicted"/>
<keyword evidence="2" id="KW-1185">Reference proteome</keyword>
<protein>
    <recommendedName>
        <fullName evidence="3">DUF2235 domain-containing protein</fullName>
    </recommendedName>
</protein>
<evidence type="ECO:0000313" key="2">
    <source>
        <dbReference type="Proteomes" id="UP001555342"/>
    </source>
</evidence>
<sequence length="597" mass="67502">MNKEQIIASANQAQQNEDNQTGVCSRTWHIGFFFDGVGRNIELDAKQHRLSNIARLYRAYPDQNKNTPTICYNAFYLSGLSTPFKEEISAKLHAAMDGSLDKLKDEAMGIPKDAAEDAAKELFSSSWYEILDKQWKKLLNPTELGKIASSATRKIATTVGIEATPWLRDSKIMSDFFITGVDTRISSAITRFKQFYKKNNNEGPLPIKSISISVFGFDLGATLARKFIDDLLNDICQKEQQKDSSAKYTYETIPVNIIFAGFFDCSRHTPASSNNGMDYFAALAGTTGKTISPFLGEKAIDQDTPLPSAIHNALHLVAAHERRPWRGVYALGKQGKWPELLLPGSSEDIGGGLLPDEQKPSAELCRVALHQMYRCAYMAGVPFPDYQTLDKIDTDIANYFLMNDAIERYSAQNWATRYRKNVGNQPLSVKSQNAHLDSYFDWLGKQYYLYCTELERLDTERKSILTTTIVPGIIPEDRKKMDEYTLAMQTLKNNWGWLDDVKDQALWFINSVMTNPNEKRTSIAPDIYIPTLRRAEQFMEYSHCAYQKKPMPVSNDKAPAQIFAWLAHDIQKVDPAASISVDFLTIRSVEIPDDEEE</sequence>
<gene>
    <name evidence="1" type="ORF">AB1E22_07145</name>
</gene>
<organism evidence="1 2">
    <name type="scientific">Buttiauxella gaviniae</name>
    <dbReference type="NCBI Taxonomy" id="82990"/>
    <lineage>
        <taxon>Bacteria</taxon>
        <taxon>Pseudomonadati</taxon>
        <taxon>Pseudomonadota</taxon>
        <taxon>Gammaproteobacteria</taxon>
        <taxon>Enterobacterales</taxon>
        <taxon>Enterobacteriaceae</taxon>
        <taxon>Buttiauxella</taxon>
    </lineage>
</organism>
<accession>A0ABV3NSJ1</accession>
<dbReference type="EMBL" id="JBFMVT010000002">
    <property type="protein sequence ID" value="MEW7312488.1"/>
    <property type="molecule type" value="Genomic_DNA"/>
</dbReference>
<dbReference type="PANTHER" id="PTHR33840">
    <property type="match status" value="1"/>
</dbReference>
<dbReference type="RefSeq" id="WP_367594722.1">
    <property type="nucleotide sequence ID" value="NZ_JBFMVT010000002.1"/>
</dbReference>
<comment type="caution">
    <text evidence="1">The sequence shown here is derived from an EMBL/GenBank/DDBJ whole genome shotgun (WGS) entry which is preliminary data.</text>
</comment>
<reference evidence="1 2" key="1">
    <citation type="submission" date="2024-07" db="EMBL/GenBank/DDBJ databases">
        <authorList>
            <person name="Wang L."/>
        </authorList>
    </citation>
    <scope>NUCLEOTIDE SEQUENCE [LARGE SCALE GENOMIC DNA]</scope>
    <source>
        <strain evidence="1 2">WL359</strain>
    </source>
</reference>
<name>A0ABV3NSJ1_9ENTR</name>
<evidence type="ECO:0008006" key="3">
    <source>
        <dbReference type="Google" id="ProtNLM"/>
    </source>
</evidence>
<dbReference type="Proteomes" id="UP001555342">
    <property type="component" value="Unassembled WGS sequence"/>
</dbReference>